<dbReference type="EMBL" id="JBKAMQ010000002">
    <property type="protein sequence ID" value="MFN6509577.1"/>
    <property type="molecule type" value="Genomic_DNA"/>
</dbReference>
<dbReference type="PANTHER" id="PTHR43611:SF3">
    <property type="entry name" value="FLAVIN MONONUCLEOTIDE HYDROLASE 1, CHLOROPLATIC"/>
    <property type="match status" value="1"/>
</dbReference>
<accession>A0ABW9L0J3</accession>
<evidence type="ECO:0000313" key="1">
    <source>
        <dbReference type="EMBL" id="MFN6509577.1"/>
    </source>
</evidence>
<dbReference type="InterPro" id="IPR023214">
    <property type="entry name" value="HAD_sf"/>
</dbReference>
<gene>
    <name evidence="1" type="ORF">ACK3FC_20805</name>
</gene>
<sequence>MKNYSGRSVVCFDIGNVLVELGPPIESWLEPSDASKFKALLHDYSIGNVGSSSFFQNLNAISRHQINEIPVENWFTEKRLVGPFAGAAKLLSKLADQKVEIYLFSNTNETHWNHVKTYLLAHDRAFLSFLMKKKKPDAEAFKHVERSIRAYGKDIIFFDDSPVNIEVANRIGWNGYLAVGKNPIEGVKKILKELHRMDV</sequence>
<dbReference type="Gene3D" id="3.40.50.1000">
    <property type="entry name" value="HAD superfamily/HAD-like"/>
    <property type="match status" value="1"/>
</dbReference>
<dbReference type="SUPFAM" id="SSF56784">
    <property type="entry name" value="HAD-like"/>
    <property type="match status" value="1"/>
</dbReference>
<comment type="caution">
    <text evidence="1">The sequence shown here is derived from an EMBL/GenBank/DDBJ whole genome shotgun (WGS) entry which is preliminary data.</text>
</comment>
<dbReference type="RefSeq" id="WP_081088141.1">
    <property type="nucleotide sequence ID" value="NZ_CP064001.1"/>
</dbReference>
<evidence type="ECO:0000313" key="2">
    <source>
        <dbReference type="Proteomes" id="UP001635788"/>
    </source>
</evidence>
<keyword evidence="2" id="KW-1185">Reference proteome</keyword>
<proteinExistence type="predicted"/>
<name>A0ABW9L0J3_XANCT</name>
<keyword evidence="1" id="KW-0378">Hydrolase</keyword>
<dbReference type="InterPro" id="IPR006439">
    <property type="entry name" value="HAD-SF_hydro_IA"/>
</dbReference>
<dbReference type="Pfam" id="PF00702">
    <property type="entry name" value="Hydrolase"/>
    <property type="match status" value="1"/>
</dbReference>
<reference evidence="1 2" key="1">
    <citation type="submission" date="2024-12" db="EMBL/GenBank/DDBJ databases">
        <authorList>
            <person name="Alaofin S."/>
            <person name="Velasco D."/>
            <person name="Li D."/>
            <person name="Baldwin T."/>
            <person name="Liu Z."/>
            <person name="Schachterle J.K."/>
        </authorList>
    </citation>
    <scope>NUCLEOTIDE SEQUENCE [LARGE SCALE GENOMIC DNA]</scope>
    <source>
        <strain evidence="1 2">B1</strain>
    </source>
</reference>
<dbReference type="PANTHER" id="PTHR43611">
    <property type="entry name" value="ALPHA-D-GLUCOSE 1-PHOSPHATE PHOSPHATASE"/>
    <property type="match status" value="1"/>
</dbReference>
<dbReference type="InterPro" id="IPR036412">
    <property type="entry name" value="HAD-like_sf"/>
</dbReference>
<dbReference type="Gene3D" id="1.10.150.240">
    <property type="entry name" value="Putative phosphatase, domain 2"/>
    <property type="match status" value="1"/>
</dbReference>
<dbReference type="Proteomes" id="UP001635788">
    <property type="component" value="Unassembled WGS sequence"/>
</dbReference>
<protein>
    <submittedName>
        <fullName evidence="1">HAD-IA family hydrolase</fullName>
    </submittedName>
</protein>
<dbReference type="GO" id="GO:0016787">
    <property type="term" value="F:hydrolase activity"/>
    <property type="evidence" value="ECO:0007669"/>
    <property type="project" value="UniProtKB-KW"/>
</dbReference>
<organism evidence="1 2">
    <name type="scientific">Xanthomonas translucens pv. translucens</name>
    <dbReference type="NCBI Taxonomy" id="134875"/>
    <lineage>
        <taxon>Bacteria</taxon>
        <taxon>Pseudomonadati</taxon>
        <taxon>Pseudomonadota</taxon>
        <taxon>Gammaproteobacteria</taxon>
        <taxon>Lysobacterales</taxon>
        <taxon>Lysobacteraceae</taxon>
        <taxon>Xanthomonas</taxon>
        <taxon>Xanthomonas translucens group</taxon>
    </lineage>
</organism>
<dbReference type="InterPro" id="IPR023198">
    <property type="entry name" value="PGP-like_dom2"/>
</dbReference>
<dbReference type="NCBIfam" id="TIGR01509">
    <property type="entry name" value="HAD-SF-IA-v3"/>
    <property type="match status" value="1"/>
</dbReference>